<proteinExistence type="inferred from homology"/>
<protein>
    <submittedName>
        <fullName evidence="3">SusC/RagA family TonB-linked outer membrane protein</fullName>
    </submittedName>
</protein>
<dbReference type="InterPro" id="IPR039426">
    <property type="entry name" value="TonB-dep_rcpt-like"/>
</dbReference>
<accession>A0A4S8HUC6</accession>
<dbReference type="Pfam" id="PF07715">
    <property type="entry name" value="Plug"/>
    <property type="match status" value="1"/>
</dbReference>
<dbReference type="InterPro" id="IPR023996">
    <property type="entry name" value="TonB-dep_OMP_SusC/RagA"/>
</dbReference>
<dbReference type="SUPFAM" id="SSF49464">
    <property type="entry name" value="Carboxypeptidase regulatory domain-like"/>
    <property type="match status" value="1"/>
</dbReference>
<dbReference type="RefSeq" id="WP_136577335.1">
    <property type="nucleotide sequence ID" value="NZ_STFF01000003.1"/>
</dbReference>
<dbReference type="InterPro" id="IPR008969">
    <property type="entry name" value="CarboxyPept-like_regulatory"/>
</dbReference>
<keyword evidence="1" id="KW-0812">Transmembrane</keyword>
<dbReference type="GO" id="GO:0009279">
    <property type="term" value="C:cell outer membrane"/>
    <property type="evidence" value="ECO:0007669"/>
    <property type="project" value="UniProtKB-SubCell"/>
</dbReference>
<evidence type="ECO:0000313" key="4">
    <source>
        <dbReference type="Proteomes" id="UP000306918"/>
    </source>
</evidence>
<comment type="subcellular location">
    <subcellularLocation>
        <location evidence="1">Cell outer membrane</location>
        <topology evidence="1">Multi-pass membrane protein</topology>
    </subcellularLocation>
</comment>
<comment type="caution">
    <text evidence="3">The sequence shown here is derived from an EMBL/GenBank/DDBJ whole genome shotgun (WGS) entry which is preliminary data.</text>
</comment>
<name>A0A4S8HUC6_9BACT</name>
<reference evidence="3 4" key="1">
    <citation type="submission" date="2019-04" db="EMBL/GenBank/DDBJ databases">
        <title>Niastella caeni sp. nov., isolated from activated sludge.</title>
        <authorList>
            <person name="Sheng M."/>
        </authorList>
    </citation>
    <scope>NUCLEOTIDE SEQUENCE [LARGE SCALE GENOMIC DNA]</scope>
    <source>
        <strain evidence="3 4">HX-2-15</strain>
    </source>
</reference>
<gene>
    <name evidence="3" type="ORF">FAM09_11860</name>
</gene>
<dbReference type="Gene3D" id="2.170.130.10">
    <property type="entry name" value="TonB-dependent receptor, plug domain"/>
    <property type="match status" value="1"/>
</dbReference>
<dbReference type="InterPro" id="IPR012910">
    <property type="entry name" value="Plug_dom"/>
</dbReference>
<evidence type="ECO:0000313" key="3">
    <source>
        <dbReference type="EMBL" id="THU39203.1"/>
    </source>
</evidence>
<keyword evidence="4" id="KW-1185">Reference proteome</keyword>
<feature type="domain" description="TonB-dependent receptor plug" evidence="2">
    <location>
        <begin position="209"/>
        <end position="316"/>
    </location>
</feature>
<keyword evidence="1" id="KW-0472">Membrane</keyword>
<dbReference type="PROSITE" id="PS52016">
    <property type="entry name" value="TONB_DEPENDENT_REC_3"/>
    <property type="match status" value="1"/>
</dbReference>
<evidence type="ECO:0000256" key="1">
    <source>
        <dbReference type="PROSITE-ProRule" id="PRU01360"/>
    </source>
</evidence>
<dbReference type="Pfam" id="PF13715">
    <property type="entry name" value="CarbopepD_reg_2"/>
    <property type="match status" value="1"/>
</dbReference>
<dbReference type="SUPFAM" id="SSF56935">
    <property type="entry name" value="Porins"/>
    <property type="match status" value="1"/>
</dbReference>
<dbReference type="InterPro" id="IPR037066">
    <property type="entry name" value="Plug_dom_sf"/>
</dbReference>
<keyword evidence="1" id="KW-1134">Transmembrane beta strand</keyword>
<keyword evidence="1" id="KW-0813">Transport</keyword>
<dbReference type="Proteomes" id="UP000306918">
    <property type="component" value="Unassembled WGS sequence"/>
</dbReference>
<evidence type="ECO:0000259" key="2">
    <source>
        <dbReference type="Pfam" id="PF07715"/>
    </source>
</evidence>
<dbReference type="EMBL" id="STFF01000003">
    <property type="protein sequence ID" value="THU39203.1"/>
    <property type="molecule type" value="Genomic_DNA"/>
</dbReference>
<dbReference type="NCBIfam" id="TIGR04056">
    <property type="entry name" value="OMP_RagA_SusC"/>
    <property type="match status" value="1"/>
</dbReference>
<keyword evidence="1" id="KW-0998">Cell outer membrane</keyword>
<comment type="similarity">
    <text evidence="1">Belongs to the TonB-dependent receptor family.</text>
</comment>
<organism evidence="3 4">
    <name type="scientific">Niastella caeni</name>
    <dbReference type="NCBI Taxonomy" id="2569763"/>
    <lineage>
        <taxon>Bacteria</taxon>
        <taxon>Pseudomonadati</taxon>
        <taxon>Bacteroidota</taxon>
        <taxon>Chitinophagia</taxon>
        <taxon>Chitinophagales</taxon>
        <taxon>Chitinophagaceae</taxon>
        <taxon>Niastella</taxon>
    </lineage>
</organism>
<dbReference type="OrthoDB" id="9768177at2"/>
<sequence length="1166" mass="130504">MKAILICLTLSAWYSVCYSQTDKTVTFDEKNVTIKKIITIIWQQTEIPVFYSDADIENASPITMKVTKMPIKQLMDSICRNQPFKYDISDNLITLYKAERITNKDSSKKAPEKIPISGKITDQNGMALAGASIMIKGTTQGTTADDYGYFTIKVVDENAELEISFVGYEKQTIKIKEHGYYIECQLYGTPAGFADLTVIANSGYQKIPKERATGSFSIISNESQNKSVNGDINDLLRNKASGLDFQPNATNQSKKVSFNIRGQSTILSSRSPELAKDGFPYDGDIRNINPDDIDYVTVMKDAAASSIWGAISANGVINLSTKRSKRNDPLRTELNINTTIGEKYNAFNDPNYMGASDYLNVEQFLFRNKHYDATLTNTTTRPATTPGVDIFAKRRAGIIDAADSARQIDALSANDIRRDLNKYYFQQSVNQQYSLTVSRGGPKGAISFLAGWKKSNSPLTRNSYERFNIGFNNVFYPIEKLEMQTSFFLTDSKSSNHNGGISSVTMHNRKIYPYARLADDDGNPAVVAREISQRYKDTTKAALDWNYRPLQDLRSANNITRLNDILFNFGAQYYLYKGLRIEGKLQVEKQLTNTRNLQSEDLYFTRDLINKYFNPLATGDKKYGIPRGSIFDEINANLLSIRSRFQINIDTSFGKHTIAAIIGSETGSVTNTEVIKRFYGYSTNKNTNSGNLDYKTPLPIFQNLRPKSTIPNIDDSKTTRDETISYFMNASYSYAGRYIISASSRIDQANFFGSAFNNKNVLLGSVGMAWKISEEDFYSIYWLRDLKLRATYGSGGNANRNVPAILSVDLLPVNALGLGSAAINNPNNPYLGWERSNTLNVAIDFASLNHRVTGAIEYYAKKADNLMEMRQVAPSAGLAGQGMRGFLANGAGMINRGAEVEINAKILNGNFKWTTRLIYNYNTNKITHYSDTFPGATIAKSGGGSSGNITPVVGKPLHYIYSYPWAGLDPNDGDPRGIADNKISKDYTLLNNLPIDKLVAHGPALPTSTGVIANTFTYKKRVTLLFNIAYRLGYYFRAPSLSYYALFNTGHMHKDYAKRWKESGDELTTQVPSMKYVTNTARDAFYTNAAINVHKADNIRLQDIKITYEFNKTEWRHIPATTIRLYFYVNNVALLWKANKLGLDPDFISGYATPRSYTIGIKADFK</sequence>
<dbReference type="Gene3D" id="2.60.40.1120">
    <property type="entry name" value="Carboxypeptidase-like, regulatory domain"/>
    <property type="match status" value="1"/>
</dbReference>
<dbReference type="AlphaFoldDB" id="A0A4S8HUC6"/>